<protein>
    <submittedName>
        <fullName evidence="1">Uncharacterized protein</fullName>
    </submittedName>
</protein>
<dbReference type="PANTHER" id="PTHR46347">
    <property type="entry name" value="RING/FYVE/PHD ZINC FINGER SUPERFAMILY PROTEIN"/>
    <property type="match status" value="1"/>
</dbReference>
<name>A0A438EIP5_VITVI</name>
<evidence type="ECO:0000313" key="1">
    <source>
        <dbReference type="EMBL" id="RVW47495.1"/>
    </source>
</evidence>
<dbReference type="PANTHER" id="PTHR46347:SF4">
    <property type="entry name" value="RING_FYVE_PHD ZINC FINGER SUPERFAMILY PROTEIN"/>
    <property type="match status" value="1"/>
</dbReference>
<comment type="caution">
    <text evidence="1">The sequence shown here is derived from an EMBL/GenBank/DDBJ whole genome shotgun (WGS) entry which is preliminary data.</text>
</comment>
<accession>A0A438EIP5</accession>
<dbReference type="EMBL" id="QGNW01001282">
    <property type="protein sequence ID" value="RVW47495.1"/>
    <property type="molecule type" value="Genomic_DNA"/>
</dbReference>
<organism evidence="1 2">
    <name type="scientific">Vitis vinifera</name>
    <name type="common">Grape</name>
    <dbReference type="NCBI Taxonomy" id="29760"/>
    <lineage>
        <taxon>Eukaryota</taxon>
        <taxon>Viridiplantae</taxon>
        <taxon>Streptophyta</taxon>
        <taxon>Embryophyta</taxon>
        <taxon>Tracheophyta</taxon>
        <taxon>Spermatophyta</taxon>
        <taxon>Magnoliopsida</taxon>
        <taxon>eudicotyledons</taxon>
        <taxon>Gunneridae</taxon>
        <taxon>Pentapetalae</taxon>
        <taxon>rosids</taxon>
        <taxon>Vitales</taxon>
        <taxon>Vitaceae</taxon>
        <taxon>Viteae</taxon>
        <taxon>Vitis</taxon>
    </lineage>
</organism>
<reference evidence="1 2" key="1">
    <citation type="journal article" date="2018" name="PLoS Genet.">
        <title>Population sequencing reveals clonal diversity and ancestral inbreeding in the grapevine cultivar Chardonnay.</title>
        <authorList>
            <person name="Roach M.J."/>
            <person name="Johnson D.L."/>
            <person name="Bohlmann J."/>
            <person name="van Vuuren H.J."/>
            <person name="Jones S.J."/>
            <person name="Pretorius I.S."/>
            <person name="Schmidt S.A."/>
            <person name="Borneman A.R."/>
        </authorList>
    </citation>
    <scope>NUCLEOTIDE SEQUENCE [LARGE SCALE GENOMIC DNA]</scope>
    <source>
        <strain evidence="2">cv. Chardonnay</strain>
        <tissue evidence="1">Leaf</tissue>
    </source>
</reference>
<proteinExistence type="predicted"/>
<gene>
    <name evidence="1" type="ORF">CK203_086523</name>
</gene>
<dbReference type="Proteomes" id="UP000288805">
    <property type="component" value="Unassembled WGS sequence"/>
</dbReference>
<sequence length="91" mass="10532">MNLPKLQHYLVLNLFVNSKSIPFFATLFLYLKDASVFQVIGAMGGFAYIMDKDGAFRNSFSDGWDRILSRHPIPFYYCIGKLSETFFLTIY</sequence>
<evidence type="ECO:0000313" key="2">
    <source>
        <dbReference type="Proteomes" id="UP000288805"/>
    </source>
</evidence>
<dbReference type="AlphaFoldDB" id="A0A438EIP5"/>